<keyword evidence="4" id="KW-0963">Cytoplasm</keyword>
<keyword evidence="9" id="KW-0460">Magnesium</keyword>
<comment type="subcellular location">
    <subcellularLocation>
        <location evidence="1">Cytoplasm</location>
    </subcellularLocation>
</comment>
<dbReference type="NCBIfam" id="TIGR00150">
    <property type="entry name" value="T6A_YjeE"/>
    <property type="match status" value="1"/>
</dbReference>
<dbReference type="PANTHER" id="PTHR33540:SF2">
    <property type="entry name" value="TRNA THREONYLCARBAMOYLADENOSINE BIOSYNTHESIS PROTEIN TSAE"/>
    <property type="match status" value="1"/>
</dbReference>
<evidence type="ECO:0000256" key="10">
    <source>
        <dbReference type="ARBA" id="ARBA00032441"/>
    </source>
</evidence>
<evidence type="ECO:0000256" key="4">
    <source>
        <dbReference type="ARBA" id="ARBA00022490"/>
    </source>
</evidence>
<dbReference type="GO" id="GO:0016740">
    <property type="term" value="F:transferase activity"/>
    <property type="evidence" value="ECO:0007669"/>
    <property type="project" value="UniProtKB-KW"/>
</dbReference>
<evidence type="ECO:0000256" key="6">
    <source>
        <dbReference type="ARBA" id="ARBA00022723"/>
    </source>
</evidence>
<keyword evidence="5" id="KW-0819">tRNA processing</keyword>
<dbReference type="Proteomes" id="UP000479132">
    <property type="component" value="Unassembled WGS sequence"/>
</dbReference>
<dbReference type="InterPro" id="IPR003442">
    <property type="entry name" value="T6A_TsaE"/>
</dbReference>
<dbReference type="EMBL" id="JAALLS010000011">
    <property type="protein sequence ID" value="NGP88624.1"/>
    <property type="molecule type" value="Genomic_DNA"/>
</dbReference>
<evidence type="ECO:0000256" key="7">
    <source>
        <dbReference type="ARBA" id="ARBA00022741"/>
    </source>
</evidence>
<dbReference type="Gene3D" id="3.40.50.300">
    <property type="entry name" value="P-loop containing nucleotide triphosphate hydrolases"/>
    <property type="match status" value="1"/>
</dbReference>
<evidence type="ECO:0000256" key="5">
    <source>
        <dbReference type="ARBA" id="ARBA00022694"/>
    </source>
</evidence>
<organism evidence="11 12">
    <name type="scientific">Fodinibius halophilus</name>
    <dbReference type="NCBI Taxonomy" id="1736908"/>
    <lineage>
        <taxon>Bacteria</taxon>
        <taxon>Pseudomonadati</taxon>
        <taxon>Balneolota</taxon>
        <taxon>Balneolia</taxon>
        <taxon>Balneolales</taxon>
        <taxon>Balneolaceae</taxon>
        <taxon>Fodinibius</taxon>
    </lineage>
</organism>
<dbReference type="SUPFAM" id="SSF52540">
    <property type="entry name" value="P-loop containing nucleoside triphosphate hydrolases"/>
    <property type="match status" value="1"/>
</dbReference>
<comment type="similarity">
    <text evidence="2">Belongs to the TsaE family.</text>
</comment>
<accession>A0A6M1TCJ0</accession>
<keyword evidence="6" id="KW-0479">Metal-binding</keyword>
<dbReference type="GO" id="GO:0002949">
    <property type="term" value="P:tRNA threonylcarbamoyladenosine modification"/>
    <property type="evidence" value="ECO:0007669"/>
    <property type="project" value="InterPro"/>
</dbReference>
<evidence type="ECO:0000256" key="2">
    <source>
        <dbReference type="ARBA" id="ARBA00007599"/>
    </source>
</evidence>
<dbReference type="PANTHER" id="PTHR33540">
    <property type="entry name" value="TRNA THREONYLCARBAMOYLADENOSINE BIOSYNTHESIS PROTEIN TSAE"/>
    <property type="match status" value="1"/>
</dbReference>
<keyword evidence="12" id="KW-1185">Reference proteome</keyword>
<reference evidence="11 12" key="1">
    <citation type="submission" date="2020-02" db="EMBL/GenBank/DDBJ databases">
        <title>Aliifodinibius halophilus 2W32, complete genome.</title>
        <authorList>
            <person name="Li Y."/>
            <person name="Wu S."/>
        </authorList>
    </citation>
    <scope>NUCLEOTIDE SEQUENCE [LARGE SCALE GENOMIC DNA]</scope>
    <source>
        <strain evidence="11 12">2W32</strain>
    </source>
</reference>
<name>A0A6M1TCJ0_9BACT</name>
<sequence>MEKEFTTNSPEQTIALGEKIGNGLTAGDVVCLQGELGAGKTHFVKGMAKAYEIDSADVHSPTFTLINEYSGTKMLYHFDCYRMESPREALEIGAEEYFYGDGISVIEWPERIEPLLPPEAIWISIEAPDRENRKFVIRKRGS</sequence>
<evidence type="ECO:0000313" key="11">
    <source>
        <dbReference type="EMBL" id="NGP88624.1"/>
    </source>
</evidence>
<dbReference type="AlphaFoldDB" id="A0A6M1TCJ0"/>
<keyword evidence="8" id="KW-0067">ATP-binding</keyword>
<dbReference type="RefSeq" id="WP_165268556.1">
    <property type="nucleotide sequence ID" value="NZ_JAALLS010000011.1"/>
</dbReference>
<dbReference type="GO" id="GO:0046872">
    <property type="term" value="F:metal ion binding"/>
    <property type="evidence" value="ECO:0007669"/>
    <property type="project" value="UniProtKB-KW"/>
</dbReference>
<protein>
    <recommendedName>
        <fullName evidence="3">tRNA threonylcarbamoyladenosine biosynthesis protein TsaE</fullName>
    </recommendedName>
    <alternativeName>
        <fullName evidence="10">t(6)A37 threonylcarbamoyladenosine biosynthesis protein TsaE</fullName>
    </alternativeName>
</protein>
<evidence type="ECO:0000256" key="3">
    <source>
        <dbReference type="ARBA" id="ARBA00019010"/>
    </source>
</evidence>
<dbReference type="InterPro" id="IPR027417">
    <property type="entry name" value="P-loop_NTPase"/>
</dbReference>
<gene>
    <name evidence="11" type="primary">tsaE</name>
    <name evidence="11" type="ORF">G3569_09670</name>
</gene>
<dbReference type="GO" id="GO:0005737">
    <property type="term" value="C:cytoplasm"/>
    <property type="evidence" value="ECO:0007669"/>
    <property type="project" value="UniProtKB-SubCell"/>
</dbReference>
<dbReference type="GO" id="GO:0005524">
    <property type="term" value="F:ATP binding"/>
    <property type="evidence" value="ECO:0007669"/>
    <property type="project" value="UniProtKB-KW"/>
</dbReference>
<evidence type="ECO:0000313" key="12">
    <source>
        <dbReference type="Proteomes" id="UP000479132"/>
    </source>
</evidence>
<keyword evidence="11" id="KW-0808">Transferase</keyword>
<evidence type="ECO:0000256" key="8">
    <source>
        <dbReference type="ARBA" id="ARBA00022840"/>
    </source>
</evidence>
<evidence type="ECO:0000256" key="9">
    <source>
        <dbReference type="ARBA" id="ARBA00022842"/>
    </source>
</evidence>
<keyword evidence="7" id="KW-0547">Nucleotide-binding</keyword>
<proteinExistence type="inferred from homology"/>
<comment type="caution">
    <text evidence="11">The sequence shown here is derived from an EMBL/GenBank/DDBJ whole genome shotgun (WGS) entry which is preliminary data.</text>
</comment>
<evidence type="ECO:0000256" key="1">
    <source>
        <dbReference type="ARBA" id="ARBA00004496"/>
    </source>
</evidence>
<dbReference type="Pfam" id="PF02367">
    <property type="entry name" value="TsaE"/>
    <property type="match status" value="1"/>
</dbReference>